<protein>
    <submittedName>
        <fullName evidence="5">TetR family transcriptional regulator</fullName>
    </submittedName>
</protein>
<feature type="DNA-binding region" description="H-T-H motif" evidence="2">
    <location>
        <begin position="62"/>
        <end position="81"/>
    </location>
</feature>
<name>A0A1E8PVH7_9BURK</name>
<dbReference type="InterPro" id="IPR001647">
    <property type="entry name" value="HTH_TetR"/>
</dbReference>
<dbReference type="InterPro" id="IPR009057">
    <property type="entry name" value="Homeodomain-like_sf"/>
</dbReference>
<evidence type="ECO:0000313" key="6">
    <source>
        <dbReference type="Proteomes" id="UP000092634"/>
    </source>
</evidence>
<dbReference type="Pfam" id="PF00440">
    <property type="entry name" value="TetR_N"/>
    <property type="match status" value="1"/>
</dbReference>
<dbReference type="Proteomes" id="UP000092634">
    <property type="component" value="Unassembled WGS sequence"/>
</dbReference>
<dbReference type="Gene3D" id="1.10.357.10">
    <property type="entry name" value="Tetracycline Repressor, domain 2"/>
    <property type="match status" value="1"/>
</dbReference>
<keyword evidence="1 2" id="KW-0238">DNA-binding</keyword>
<dbReference type="SUPFAM" id="SSF46689">
    <property type="entry name" value="Homeodomain-like"/>
    <property type="match status" value="1"/>
</dbReference>
<reference evidence="5 6" key="1">
    <citation type="submission" date="2016-10" db="EMBL/GenBank/DDBJ databases">
        <title>Updated version of Genome Assembly of Janthinobacterium lividum ERGS5:01.</title>
        <authorList>
            <person name="Kumar R."/>
            <person name="Acharya V."/>
            <person name="Singh D."/>
        </authorList>
    </citation>
    <scope>NUCLEOTIDE SEQUENCE [LARGE SCALE GENOMIC DNA]</scope>
    <source>
        <strain evidence="5 6">ERGS5:01</strain>
    </source>
</reference>
<organism evidence="5 6">
    <name type="scientific">Janthinobacterium lividum</name>
    <dbReference type="NCBI Taxonomy" id="29581"/>
    <lineage>
        <taxon>Bacteria</taxon>
        <taxon>Pseudomonadati</taxon>
        <taxon>Pseudomonadota</taxon>
        <taxon>Betaproteobacteria</taxon>
        <taxon>Burkholderiales</taxon>
        <taxon>Oxalobacteraceae</taxon>
        <taxon>Janthinobacterium</taxon>
    </lineage>
</organism>
<dbReference type="AlphaFoldDB" id="A0A1E8PVH7"/>
<gene>
    <name evidence="5" type="ORF">BA896_013125</name>
</gene>
<accession>A0A1E8PVH7</accession>
<comment type="caution">
    <text evidence="5">The sequence shown here is derived from an EMBL/GenBank/DDBJ whole genome shotgun (WGS) entry which is preliminary data.</text>
</comment>
<dbReference type="EMBL" id="MAQB02000001">
    <property type="protein sequence ID" value="OFJ49664.1"/>
    <property type="molecule type" value="Genomic_DNA"/>
</dbReference>
<feature type="domain" description="HTH tetR-type" evidence="4">
    <location>
        <begin position="39"/>
        <end position="99"/>
    </location>
</feature>
<proteinExistence type="predicted"/>
<evidence type="ECO:0000256" key="3">
    <source>
        <dbReference type="SAM" id="MobiDB-lite"/>
    </source>
</evidence>
<evidence type="ECO:0000256" key="2">
    <source>
        <dbReference type="PROSITE-ProRule" id="PRU00335"/>
    </source>
</evidence>
<dbReference type="GO" id="GO:0000976">
    <property type="term" value="F:transcription cis-regulatory region binding"/>
    <property type="evidence" value="ECO:0007669"/>
    <property type="project" value="TreeGrafter"/>
</dbReference>
<evidence type="ECO:0000259" key="4">
    <source>
        <dbReference type="PROSITE" id="PS50977"/>
    </source>
</evidence>
<dbReference type="PANTHER" id="PTHR30055:SF146">
    <property type="entry name" value="HTH-TYPE TRANSCRIPTIONAL DUAL REGULATOR CECR"/>
    <property type="match status" value="1"/>
</dbReference>
<dbReference type="InterPro" id="IPR039536">
    <property type="entry name" value="TetR_C_Proteobacteria"/>
</dbReference>
<dbReference type="PANTHER" id="PTHR30055">
    <property type="entry name" value="HTH-TYPE TRANSCRIPTIONAL REGULATOR RUTR"/>
    <property type="match status" value="1"/>
</dbReference>
<dbReference type="InterPro" id="IPR050109">
    <property type="entry name" value="HTH-type_TetR-like_transc_reg"/>
</dbReference>
<dbReference type="Pfam" id="PF14246">
    <property type="entry name" value="TetR_C_7"/>
    <property type="match status" value="1"/>
</dbReference>
<dbReference type="PROSITE" id="PS50977">
    <property type="entry name" value="HTH_TETR_2"/>
    <property type="match status" value="1"/>
</dbReference>
<evidence type="ECO:0000256" key="1">
    <source>
        <dbReference type="ARBA" id="ARBA00023125"/>
    </source>
</evidence>
<feature type="region of interest" description="Disordered" evidence="3">
    <location>
        <begin position="1"/>
        <end position="33"/>
    </location>
</feature>
<evidence type="ECO:0000313" key="5">
    <source>
        <dbReference type="EMBL" id="OFJ49664.1"/>
    </source>
</evidence>
<sequence>MSDPGLSDPLPTDTASDAATEEPSCCGKPAGRPRAADMEARMENLLHTAGCLFLEKGYGKVSLEMIAREAHVAVRTIYVKFGGKAGLFNAVVEQRRAAYFSTMPALETDMRPLSTILGEFGLLFLQLVTTPAAIRLHRMVVAEAATQPELAETFYKVGPGQTRDMLSTFFSRPDIAPLFRAELTPSILALHLLNCLLEDQMSRLLFTPQTQADVVQLRAKVALSLDLFLRGTLRQPHVA</sequence>
<dbReference type="GO" id="GO:0003700">
    <property type="term" value="F:DNA-binding transcription factor activity"/>
    <property type="evidence" value="ECO:0007669"/>
    <property type="project" value="TreeGrafter"/>
</dbReference>